<evidence type="ECO:0000313" key="2">
    <source>
        <dbReference type="EMBL" id="WOG82560.1"/>
    </source>
</evidence>
<dbReference type="Pfam" id="PF07734">
    <property type="entry name" value="FBA_1"/>
    <property type="match status" value="1"/>
</dbReference>
<gene>
    <name evidence="2" type="ORF">DCAR_0101725</name>
</gene>
<dbReference type="SMART" id="SM00256">
    <property type="entry name" value="FBOX"/>
    <property type="match status" value="1"/>
</dbReference>
<dbReference type="SUPFAM" id="SSF50965">
    <property type="entry name" value="Galactose oxidase, central domain"/>
    <property type="match status" value="1"/>
</dbReference>
<reference evidence="2" key="1">
    <citation type="journal article" date="2016" name="Nat. Genet.">
        <title>A high-quality carrot genome assembly provides new insights into carotenoid accumulation and asterid genome evolution.</title>
        <authorList>
            <person name="Iorizzo M."/>
            <person name="Ellison S."/>
            <person name="Senalik D."/>
            <person name="Zeng P."/>
            <person name="Satapoomin P."/>
            <person name="Huang J."/>
            <person name="Bowman M."/>
            <person name="Iovene M."/>
            <person name="Sanseverino W."/>
            <person name="Cavagnaro P."/>
            <person name="Yildiz M."/>
            <person name="Macko-Podgorni A."/>
            <person name="Moranska E."/>
            <person name="Grzebelus E."/>
            <person name="Grzebelus D."/>
            <person name="Ashrafi H."/>
            <person name="Zheng Z."/>
            <person name="Cheng S."/>
            <person name="Spooner D."/>
            <person name="Van Deynze A."/>
            <person name="Simon P."/>
        </authorList>
    </citation>
    <scope>NUCLEOTIDE SEQUENCE</scope>
    <source>
        <tissue evidence="2">Leaf</tissue>
    </source>
</reference>
<accession>A0AAF1AJL7</accession>
<dbReference type="NCBIfam" id="TIGR01640">
    <property type="entry name" value="F_box_assoc_1"/>
    <property type="match status" value="1"/>
</dbReference>
<dbReference type="PANTHER" id="PTHR31672">
    <property type="entry name" value="BNACNNG10540D PROTEIN"/>
    <property type="match status" value="1"/>
</dbReference>
<dbReference type="CDD" id="cd22157">
    <property type="entry name" value="F-box_AtFBW1-like"/>
    <property type="match status" value="1"/>
</dbReference>
<protein>
    <recommendedName>
        <fullName evidence="1">F-box domain-containing protein</fullName>
    </recommendedName>
</protein>
<reference evidence="2" key="2">
    <citation type="submission" date="2022-03" db="EMBL/GenBank/DDBJ databases">
        <title>Draft title - Genomic analysis of global carrot germplasm unveils the trajectory of domestication and the origin of high carotenoid orange carrot.</title>
        <authorList>
            <person name="Iorizzo M."/>
            <person name="Ellison S."/>
            <person name="Senalik D."/>
            <person name="Macko-Podgorni A."/>
            <person name="Grzebelus D."/>
            <person name="Bostan H."/>
            <person name="Rolling W."/>
            <person name="Curaba J."/>
            <person name="Simon P."/>
        </authorList>
    </citation>
    <scope>NUCLEOTIDE SEQUENCE</scope>
    <source>
        <tissue evidence="2">Leaf</tissue>
    </source>
</reference>
<evidence type="ECO:0000259" key="1">
    <source>
        <dbReference type="PROSITE" id="PS50181"/>
    </source>
</evidence>
<dbReference type="InterPro" id="IPR001810">
    <property type="entry name" value="F-box_dom"/>
</dbReference>
<dbReference type="InterPro" id="IPR017451">
    <property type="entry name" value="F-box-assoc_interact_dom"/>
</dbReference>
<dbReference type="Gene3D" id="1.20.1280.50">
    <property type="match status" value="1"/>
</dbReference>
<dbReference type="AlphaFoldDB" id="A0AAF1AJL7"/>
<proteinExistence type="predicted"/>
<evidence type="ECO:0000313" key="3">
    <source>
        <dbReference type="Proteomes" id="UP000077755"/>
    </source>
</evidence>
<dbReference type="PANTHER" id="PTHR31672:SF13">
    <property type="entry name" value="F-BOX PROTEIN CPR30-LIKE"/>
    <property type="match status" value="1"/>
</dbReference>
<dbReference type="Proteomes" id="UP000077755">
    <property type="component" value="Chromosome 1"/>
</dbReference>
<feature type="domain" description="F-box" evidence="1">
    <location>
        <begin position="5"/>
        <end position="59"/>
    </location>
</feature>
<dbReference type="InterPro" id="IPR006527">
    <property type="entry name" value="F-box-assoc_dom_typ1"/>
</dbReference>
<dbReference type="InterPro" id="IPR036047">
    <property type="entry name" value="F-box-like_dom_sf"/>
</dbReference>
<dbReference type="InterPro" id="IPR011043">
    <property type="entry name" value="Gal_Oxase/kelch_b-propeller"/>
</dbReference>
<dbReference type="PROSITE" id="PS50181">
    <property type="entry name" value="FBOX"/>
    <property type="match status" value="1"/>
</dbReference>
<dbReference type="Pfam" id="PF00646">
    <property type="entry name" value="F-box"/>
    <property type="match status" value="1"/>
</dbReference>
<dbReference type="InterPro" id="IPR050796">
    <property type="entry name" value="SCF_F-box_component"/>
</dbReference>
<sequence>MLIALEKIDYLPENLIIEILSRLPVKDLLQFKSVCKLWCEIISSPNFVSKHLNNYYKTNDEWRGCLLVQSYVSQAEIVLYELFLDETPRVLASEVLYDMPMYCSYVSGPCDGLYYVYHYDRSGRALWNPAINEFKTLPEIICKPDFPAEFIYATNEVFGFGFDHVTGDYKVVVMKGYWNANADIHLKHPVSVLVYSLKTDSWRYCGDLAQAYSLKQNKCYIYVNGCCYWLGSLEYGSEVIISFDMANDSFKEIDVPDYAQPSSKCLAVYDDSLVFLSLHDNENNLDIWTWSEGCWTKKFTYGPLPGVWCPVGHWKGKWLLLQFNHGLVLFDPETLETQDLRFQTENLCEGVFAYMESLVSIKDIQERGTTAA</sequence>
<keyword evidence="3" id="KW-1185">Reference proteome</keyword>
<name>A0AAF1AJL7_DAUCS</name>
<dbReference type="SUPFAM" id="SSF81383">
    <property type="entry name" value="F-box domain"/>
    <property type="match status" value="1"/>
</dbReference>
<organism evidence="2 3">
    <name type="scientific">Daucus carota subsp. sativus</name>
    <name type="common">Carrot</name>
    <dbReference type="NCBI Taxonomy" id="79200"/>
    <lineage>
        <taxon>Eukaryota</taxon>
        <taxon>Viridiplantae</taxon>
        <taxon>Streptophyta</taxon>
        <taxon>Embryophyta</taxon>
        <taxon>Tracheophyta</taxon>
        <taxon>Spermatophyta</taxon>
        <taxon>Magnoliopsida</taxon>
        <taxon>eudicotyledons</taxon>
        <taxon>Gunneridae</taxon>
        <taxon>Pentapetalae</taxon>
        <taxon>asterids</taxon>
        <taxon>campanulids</taxon>
        <taxon>Apiales</taxon>
        <taxon>Apiaceae</taxon>
        <taxon>Apioideae</taxon>
        <taxon>Scandiceae</taxon>
        <taxon>Daucinae</taxon>
        <taxon>Daucus</taxon>
        <taxon>Daucus sect. Daucus</taxon>
    </lineage>
</organism>
<dbReference type="EMBL" id="CP093343">
    <property type="protein sequence ID" value="WOG82560.1"/>
    <property type="molecule type" value="Genomic_DNA"/>
</dbReference>